<dbReference type="SUPFAM" id="SSF51306">
    <property type="entry name" value="LexA/Signal peptidase"/>
    <property type="match status" value="1"/>
</dbReference>
<protein>
    <submittedName>
        <fullName evidence="5">XRE family transcriptional regulator</fullName>
    </submittedName>
</protein>
<evidence type="ECO:0000256" key="3">
    <source>
        <dbReference type="ARBA" id="ARBA00023163"/>
    </source>
</evidence>
<dbReference type="Pfam" id="PF00717">
    <property type="entry name" value="Peptidase_S24"/>
    <property type="match status" value="1"/>
</dbReference>
<sequence length="238" mass="26405">MSYEPKELVTPKGINVPIKADEIGTSFSTRLKELIGPKQSIRAFAKDVGISYGGLHKYLTGATLPTLDNLLSLVKYTGVSIEWLATGEGPKFKDDSGVTSEFAFIPRYNVSAAAGDGAWNETEEPSFLMAFRKYWIEQYLRADPKQLSVISVQGYSMEGILNDKDVILINHADVDAKEGIYVLRIDGHLFVKLVQRLPGEILKFSSANSAYESFTVDLNNPPNDFCIIGKVVWYGRNL</sequence>
<dbReference type="OrthoDB" id="5959816at2"/>
<dbReference type="KEGG" id="prag:EKN56_03175"/>
<dbReference type="Pfam" id="PF01381">
    <property type="entry name" value="HTH_3"/>
    <property type="match status" value="1"/>
</dbReference>
<dbReference type="PANTHER" id="PTHR40661:SF3">
    <property type="entry name" value="FELS-1 PROPHAGE TRANSCRIPTIONAL REGULATOR"/>
    <property type="match status" value="1"/>
</dbReference>
<reference evidence="5 6" key="1">
    <citation type="submission" date="2019-03" db="EMBL/GenBank/DDBJ databases">
        <title>Pragia sp. nov. isolated from the gut tract of Carduelis flavirostris.</title>
        <authorList>
            <person name="Ge Y."/>
        </authorList>
    </citation>
    <scope>NUCLEOTIDE SEQUENCE [LARGE SCALE GENOMIC DNA]</scope>
    <source>
        <strain evidence="5 6">CF-458</strain>
    </source>
</reference>
<name>A0A411WGX3_9GAMM</name>
<dbReference type="AlphaFoldDB" id="A0A411WGX3"/>
<dbReference type="InterPro" id="IPR039418">
    <property type="entry name" value="LexA-like"/>
</dbReference>
<gene>
    <name evidence="5" type="ORF">EKN56_03175</name>
</gene>
<dbReference type="Gene3D" id="1.10.260.40">
    <property type="entry name" value="lambda repressor-like DNA-binding domains"/>
    <property type="match status" value="1"/>
</dbReference>
<evidence type="ECO:0000256" key="1">
    <source>
        <dbReference type="ARBA" id="ARBA00023015"/>
    </source>
</evidence>
<organism evidence="5 6">
    <name type="scientific">Limnobaculum zhutongyuii</name>
    <dbReference type="NCBI Taxonomy" id="2498113"/>
    <lineage>
        <taxon>Bacteria</taxon>
        <taxon>Pseudomonadati</taxon>
        <taxon>Pseudomonadota</taxon>
        <taxon>Gammaproteobacteria</taxon>
        <taxon>Enterobacterales</taxon>
        <taxon>Budviciaceae</taxon>
        <taxon>Limnobaculum</taxon>
    </lineage>
</organism>
<dbReference type="PANTHER" id="PTHR40661">
    <property type="match status" value="1"/>
</dbReference>
<dbReference type="InterPro" id="IPR001387">
    <property type="entry name" value="Cro/C1-type_HTH"/>
</dbReference>
<keyword evidence="2" id="KW-0238">DNA-binding</keyword>
<evidence type="ECO:0000313" key="6">
    <source>
        <dbReference type="Proteomes" id="UP000293154"/>
    </source>
</evidence>
<dbReference type="InterPro" id="IPR015927">
    <property type="entry name" value="Peptidase_S24_S26A/B/C"/>
</dbReference>
<dbReference type="SUPFAM" id="SSF47413">
    <property type="entry name" value="lambda repressor-like DNA-binding domains"/>
    <property type="match status" value="1"/>
</dbReference>
<dbReference type="InterPro" id="IPR010982">
    <property type="entry name" value="Lambda_DNA-bd_dom_sf"/>
</dbReference>
<evidence type="ECO:0000256" key="2">
    <source>
        <dbReference type="ARBA" id="ARBA00023125"/>
    </source>
</evidence>
<feature type="domain" description="HTH cro/C1-type" evidence="4">
    <location>
        <begin position="40"/>
        <end position="84"/>
    </location>
</feature>
<dbReference type="EMBL" id="CP034752">
    <property type="protein sequence ID" value="QBH95495.1"/>
    <property type="molecule type" value="Genomic_DNA"/>
</dbReference>
<keyword evidence="1" id="KW-0805">Transcription regulation</keyword>
<dbReference type="InterPro" id="IPR036286">
    <property type="entry name" value="LexA/Signal_pep-like_sf"/>
</dbReference>
<dbReference type="RefSeq" id="WP_130590486.1">
    <property type="nucleotide sequence ID" value="NZ_CP034752.1"/>
</dbReference>
<dbReference type="CDD" id="cd00093">
    <property type="entry name" value="HTH_XRE"/>
    <property type="match status" value="1"/>
</dbReference>
<keyword evidence="6" id="KW-1185">Reference proteome</keyword>
<dbReference type="GO" id="GO:0003677">
    <property type="term" value="F:DNA binding"/>
    <property type="evidence" value="ECO:0007669"/>
    <property type="project" value="UniProtKB-KW"/>
</dbReference>
<dbReference type="CDD" id="cd06529">
    <property type="entry name" value="S24_LexA-like"/>
    <property type="match status" value="1"/>
</dbReference>
<evidence type="ECO:0000259" key="4">
    <source>
        <dbReference type="PROSITE" id="PS50943"/>
    </source>
</evidence>
<dbReference type="Gene3D" id="2.10.109.10">
    <property type="entry name" value="Umud Fragment, subunit A"/>
    <property type="match status" value="1"/>
</dbReference>
<keyword evidence="3" id="KW-0804">Transcription</keyword>
<evidence type="ECO:0000313" key="5">
    <source>
        <dbReference type="EMBL" id="QBH95495.1"/>
    </source>
</evidence>
<dbReference type="PROSITE" id="PS50943">
    <property type="entry name" value="HTH_CROC1"/>
    <property type="match status" value="1"/>
</dbReference>
<dbReference type="SMART" id="SM00530">
    <property type="entry name" value="HTH_XRE"/>
    <property type="match status" value="1"/>
</dbReference>
<proteinExistence type="predicted"/>
<accession>A0A411WGX3</accession>
<dbReference type="Proteomes" id="UP000293154">
    <property type="component" value="Chromosome"/>
</dbReference>